<dbReference type="RefSeq" id="WP_193518220.1">
    <property type="nucleotide sequence ID" value="NZ_BMXL01000017.1"/>
</dbReference>
<dbReference type="AlphaFoldDB" id="A0A918XFT8"/>
<accession>A0A918XFT8</accession>
<name>A0A918XFT8_9ACTN</name>
<feature type="domain" description="DUF397" evidence="1">
    <location>
        <begin position="3"/>
        <end position="51"/>
    </location>
</feature>
<comment type="caution">
    <text evidence="2">The sequence shown here is derived from an EMBL/GenBank/DDBJ whole genome shotgun (WGS) entry which is preliminary data.</text>
</comment>
<dbReference type="EMBL" id="BMXL01000017">
    <property type="protein sequence ID" value="GHD30063.1"/>
    <property type="molecule type" value="Genomic_DNA"/>
</dbReference>
<evidence type="ECO:0000259" key="1">
    <source>
        <dbReference type="Pfam" id="PF04149"/>
    </source>
</evidence>
<sequence length="60" mass="6766">MNEWYKSSYSENAAQCVELRHLPSRVQMRDTQNREDALLSFSAAEWTALVAVESGPGHTP</sequence>
<evidence type="ECO:0000313" key="3">
    <source>
        <dbReference type="Proteomes" id="UP000654947"/>
    </source>
</evidence>
<proteinExistence type="predicted"/>
<dbReference type="InterPro" id="IPR007278">
    <property type="entry name" value="DUF397"/>
</dbReference>
<dbReference type="Proteomes" id="UP000654947">
    <property type="component" value="Unassembled WGS sequence"/>
</dbReference>
<reference evidence="2 3" key="1">
    <citation type="journal article" date="2014" name="Int. J. Syst. Evol. Microbiol.">
        <title>Complete genome sequence of Corynebacterium casei LMG S-19264T (=DSM 44701T), isolated from a smear-ripened cheese.</title>
        <authorList>
            <consortium name="US DOE Joint Genome Institute (JGI-PGF)"/>
            <person name="Walter F."/>
            <person name="Albersmeier A."/>
            <person name="Kalinowski J."/>
            <person name="Ruckert C."/>
        </authorList>
    </citation>
    <scope>NUCLEOTIDE SEQUENCE [LARGE SCALE GENOMIC DNA]</scope>
    <source>
        <strain evidence="2 3">KCTC 19473</strain>
    </source>
</reference>
<gene>
    <name evidence="2" type="ORF">GCM10007147_31550</name>
</gene>
<keyword evidence="3" id="KW-1185">Reference proteome</keyword>
<organism evidence="2 3">
    <name type="scientific">Nocardiopsis kunsanensis</name>
    <dbReference type="NCBI Taxonomy" id="141693"/>
    <lineage>
        <taxon>Bacteria</taxon>
        <taxon>Bacillati</taxon>
        <taxon>Actinomycetota</taxon>
        <taxon>Actinomycetes</taxon>
        <taxon>Streptosporangiales</taxon>
        <taxon>Nocardiopsidaceae</taxon>
        <taxon>Nocardiopsis</taxon>
    </lineage>
</organism>
<protein>
    <recommendedName>
        <fullName evidence="1">DUF397 domain-containing protein</fullName>
    </recommendedName>
</protein>
<evidence type="ECO:0000313" key="2">
    <source>
        <dbReference type="EMBL" id="GHD30063.1"/>
    </source>
</evidence>
<dbReference type="Pfam" id="PF04149">
    <property type="entry name" value="DUF397"/>
    <property type="match status" value="1"/>
</dbReference>